<dbReference type="Pfam" id="PF25984">
    <property type="entry name" value="BSH_YknX"/>
    <property type="match status" value="1"/>
</dbReference>
<evidence type="ECO:0000313" key="6">
    <source>
        <dbReference type="Proteomes" id="UP001286174"/>
    </source>
</evidence>
<evidence type="ECO:0000256" key="1">
    <source>
        <dbReference type="ARBA" id="ARBA00004196"/>
    </source>
</evidence>
<dbReference type="Gene3D" id="2.40.50.100">
    <property type="match status" value="1"/>
</dbReference>
<proteinExistence type="predicted"/>
<gene>
    <name evidence="5" type="ORF">MOZ60_04420</name>
</gene>
<evidence type="ECO:0000313" key="5">
    <source>
        <dbReference type="EMBL" id="MDX8419337.1"/>
    </source>
</evidence>
<keyword evidence="2 3" id="KW-0175">Coiled coil</keyword>
<feature type="coiled-coil region" evidence="3">
    <location>
        <begin position="113"/>
        <end position="183"/>
    </location>
</feature>
<dbReference type="InterPro" id="IPR058639">
    <property type="entry name" value="BSH_YknX-like"/>
</dbReference>
<sequence>MKKMGKKKRGIIFAVAAVAVAAVIVVLVRGFSSGSSSDGGNEVYVQKVSDLTGMTSSLNPSQRFSGVAQAQESVDIKADSSRKIDQIFVSEGQSVKKDDQLFSYQTDDLQNTIDNDNLSIESLSNDISALNEEIADLNSQMQSAAQNDKFQYTTQIQAKQMQIRQDQLDIQTKQNEIKHTQQEIDQSVVKSTIDGVVKAINDTSATNSDGSTKPLMTIAKTGDLRIKGTVDEQSIGILYEGLSVIVRSRVDESEIWQGTITSVDSEPASSDSSTIMYGYSSSSDNQASRYTFYASLDNGTGLMLGQHVYIEPAGSAAVARDGIWINQAFIVADEDGTSYVWADHNGRLVKQKVEIGQTDDSDGTVEITSGLKQEDGIAYPDDTLQEGQKTAYVTMTGGMS</sequence>
<evidence type="ECO:0000256" key="2">
    <source>
        <dbReference type="ARBA" id="ARBA00023054"/>
    </source>
</evidence>
<comment type="caution">
    <text evidence="5">The sequence shown here is derived from an EMBL/GenBank/DDBJ whole genome shotgun (WGS) entry which is preliminary data.</text>
</comment>
<dbReference type="RefSeq" id="WP_370595792.1">
    <property type="nucleotide sequence ID" value="NZ_JALBUR010000007.1"/>
</dbReference>
<dbReference type="PANTHER" id="PTHR32347">
    <property type="entry name" value="EFFLUX SYSTEM COMPONENT YKNX-RELATED"/>
    <property type="match status" value="1"/>
</dbReference>
<feature type="domain" description="YknX-like barrel-sandwich hybrid" evidence="4">
    <location>
        <begin position="83"/>
        <end position="219"/>
    </location>
</feature>
<dbReference type="Gene3D" id="1.10.287.470">
    <property type="entry name" value="Helix hairpin bin"/>
    <property type="match status" value="1"/>
</dbReference>
<dbReference type="PANTHER" id="PTHR32347:SF14">
    <property type="entry name" value="EFFLUX SYSTEM COMPONENT YKNX-RELATED"/>
    <property type="match status" value="1"/>
</dbReference>
<dbReference type="Gene3D" id="2.40.420.20">
    <property type="match status" value="1"/>
</dbReference>
<organism evidence="5 6">
    <name type="scientific">Grylomicrobium aquisgranensis</name>
    <dbReference type="NCBI Taxonomy" id="2926318"/>
    <lineage>
        <taxon>Bacteria</taxon>
        <taxon>Bacillati</taxon>
        <taxon>Bacillota</taxon>
        <taxon>Erysipelotrichia</taxon>
        <taxon>Erysipelotrichales</taxon>
        <taxon>Erysipelotrichaceae</taxon>
        <taxon>Grylomicrobium</taxon>
    </lineage>
</organism>
<protein>
    <submittedName>
        <fullName evidence="5">Efflux RND transporter periplasmic adaptor subunit</fullName>
    </submittedName>
</protein>
<evidence type="ECO:0000259" key="4">
    <source>
        <dbReference type="Pfam" id="PF25984"/>
    </source>
</evidence>
<dbReference type="Gene3D" id="2.40.30.170">
    <property type="match status" value="1"/>
</dbReference>
<dbReference type="EMBL" id="JALBUR010000007">
    <property type="protein sequence ID" value="MDX8419337.1"/>
    <property type="molecule type" value="Genomic_DNA"/>
</dbReference>
<dbReference type="AlphaFoldDB" id="A0AB35U111"/>
<dbReference type="GO" id="GO:0030313">
    <property type="term" value="C:cell envelope"/>
    <property type="evidence" value="ECO:0007669"/>
    <property type="project" value="UniProtKB-SubCell"/>
</dbReference>
<comment type="subcellular location">
    <subcellularLocation>
        <location evidence="1">Cell envelope</location>
    </subcellularLocation>
</comment>
<reference evidence="5 6" key="1">
    <citation type="submission" date="2022-03" db="EMBL/GenBank/DDBJ databases">
        <title>Novel taxa within the pig intestine.</title>
        <authorList>
            <person name="Wylensek D."/>
            <person name="Bishof K."/>
            <person name="Afrizal A."/>
            <person name="Clavel T."/>
        </authorList>
    </citation>
    <scope>NUCLEOTIDE SEQUENCE [LARGE SCALE GENOMIC DNA]</scope>
    <source>
        <strain evidence="5 6">CLA-KB-P133</strain>
    </source>
</reference>
<dbReference type="Proteomes" id="UP001286174">
    <property type="component" value="Unassembled WGS sequence"/>
</dbReference>
<dbReference type="InterPro" id="IPR050465">
    <property type="entry name" value="UPF0194_transport"/>
</dbReference>
<keyword evidence="6" id="KW-1185">Reference proteome</keyword>
<name>A0AB35U111_9FIRM</name>
<dbReference type="SUPFAM" id="SSF111369">
    <property type="entry name" value="HlyD-like secretion proteins"/>
    <property type="match status" value="1"/>
</dbReference>
<evidence type="ECO:0000256" key="3">
    <source>
        <dbReference type="SAM" id="Coils"/>
    </source>
</evidence>
<accession>A0AB35U111</accession>